<dbReference type="EMBL" id="JADIMC010000043">
    <property type="protein sequence ID" value="MBO8476050.1"/>
    <property type="molecule type" value="Genomic_DNA"/>
</dbReference>
<comment type="caution">
    <text evidence="1">The sequence shown here is derived from an EMBL/GenBank/DDBJ whole genome shotgun (WGS) entry which is preliminary data.</text>
</comment>
<dbReference type="Proteomes" id="UP000823598">
    <property type="component" value="Unassembled WGS sequence"/>
</dbReference>
<reference evidence="1" key="1">
    <citation type="submission" date="2020-10" db="EMBL/GenBank/DDBJ databases">
        <authorList>
            <person name="Gilroy R."/>
        </authorList>
    </citation>
    <scope>NUCLEOTIDE SEQUENCE</scope>
    <source>
        <strain evidence="1">6919</strain>
    </source>
</reference>
<gene>
    <name evidence="1" type="ORF">IAB88_03555</name>
</gene>
<reference evidence="1" key="2">
    <citation type="journal article" date="2021" name="PeerJ">
        <title>Extensive microbial diversity within the chicken gut microbiome revealed by metagenomics and culture.</title>
        <authorList>
            <person name="Gilroy R."/>
            <person name="Ravi A."/>
            <person name="Getino M."/>
            <person name="Pursley I."/>
            <person name="Horton D.L."/>
            <person name="Alikhan N.F."/>
            <person name="Baker D."/>
            <person name="Gharbi K."/>
            <person name="Hall N."/>
            <person name="Watson M."/>
            <person name="Adriaenssens E.M."/>
            <person name="Foster-Nyarko E."/>
            <person name="Jarju S."/>
            <person name="Secka A."/>
            <person name="Antonio M."/>
            <person name="Oren A."/>
            <person name="Chaudhuri R.R."/>
            <person name="La Ragione R."/>
            <person name="Hildebrand F."/>
            <person name="Pallen M.J."/>
        </authorList>
    </citation>
    <scope>NUCLEOTIDE SEQUENCE</scope>
    <source>
        <strain evidence="1">6919</strain>
    </source>
</reference>
<evidence type="ECO:0000313" key="2">
    <source>
        <dbReference type="Proteomes" id="UP000823598"/>
    </source>
</evidence>
<name>A0A9D9IPT8_9BACT</name>
<proteinExistence type="predicted"/>
<dbReference type="AlphaFoldDB" id="A0A9D9IPT8"/>
<evidence type="ECO:0000313" key="1">
    <source>
        <dbReference type="EMBL" id="MBO8476050.1"/>
    </source>
</evidence>
<sequence>MCSCYAAAPKTYGEHLMRIEGIVPRKALESENKWIVKYGDFSGDGKEEMVAFVYEVIGGDGEMEWGRYYLYCSTQDGVAVCDTLDGDFYVSPEVMQIGDFPAIMFYTVGYGGPSGESFSWKCADNGLVPLSMPGEMQRIGENCLKCSKSGFDSFKADGEDETFSDGRCFYNYYYFFDGNQFREYGGKAISERQFSEEFGGAAILRLLKGEGLTVENIYHRANGIININCSYRTEKTLFPDEPPKSGTGFVYIEFEVTGAGLKTDEGLQPGRIKASLTPDCAVYPD</sequence>
<accession>A0A9D9IPT8</accession>
<organism evidence="1 2">
    <name type="scientific">Candidatus Limisoma faecipullorum</name>
    <dbReference type="NCBI Taxonomy" id="2840854"/>
    <lineage>
        <taxon>Bacteria</taxon>
        <taxon>Pseudomonadati</taxon>
        <taxon>Bacteroidota</taxon>
        <taxon>Bacteroidia</taxon>
        <taxon>Bacteroidales</taxon>
        <taxon>Candidatus Limisoma</taxon>
    </lineage>
</organism>
<protein>
    <submittedName>
        <fullName evidence="1">Uncharacterized protein</fullName>
    </submittedName>
</protein>